<dbReference type="RefSeq" id="WP_096433067.1">
    <property type="nucleotide sequence ID" value="NZ_AP018042.1"/>
</dbReference>
<organism evidence="1 2">
    <name type="scientific">Labilibaculum antarcticum</name>
    <dbReference type="NCBI Taxonomy" id="1717717"/>
    <lineage>
        <taxon>Bacteria</taxon>
        <taxon>Pseudomonadati</taxon>
        <taxon>Bacteroidota</taxon>
        <taxon>Bacteroidia</taxon>
        <taxon>Marinilabiliales</taxon>
        <taxon>Marinifilaceae</taxon>
        <taxon>Labilibaculum</taxon>
    </lineage>
</organism>
<sequence length="240" mass="26263">MRKNNFLTLAFILLIGIFVSCDKENIDEQDLPGNIPGMGNAGGELEVIEAFEMPEGLSFDGEITGYDASQIIVDKGNVTSQNSVKSLSIQIAGSGGEYIAILVGINNNTDQPIPYVIKKGTVFACSEDGYQNGICVKEIVFYIPANSRLQLIVQLYCANAGAEGSDSNVTYKQRGVTSSLNMMEIIDALKSKQVNIDEFQDLTKYYLWRTKIQAIIWSCTNGGGVSSESWDFIDSLPERI</sequence>
<keyword evidence="2" id="KW-1185">Reference proteome</keyword>
<dbReference type="OrthoDB" id="703589at2"/>
<accession>A0A1Y1CRJ2</accession>
<name>A0A1Y1CRJ2_9BACT</name>
<evidence type="ECO:0000313" key="2">
    <source>
        <dbReference type="Proteomes" id="UP000218267"/>
    </source>
</evidence>
<gene>
    <name evidence="1" type="ORF">ALGA_4323</name>
</gene>
<dbReference type="EMBL" id="AP018042">
    <property type="protein sequence ID" value="BAX82613.1"/>
    <property type="molecule type" value="Genomic_DNA"/>
</dbReference>
<reference evidence="1 2" key="1">
    <citation type="journal article" date="2018" name="Mar. Genomics">
        <title>Complete genome sequence of Marinifilaceae bacterium strain SPP2, isolated from the Antarctic marine sediment.</title>
        <authorList>
            <person name="Watanabe M."/>
            <person name="Kojima H."/>
            <person name="Fukui M."/>
        </authorList>
    </citation>
    <scope>NUCLEOTIDE SEQUENCE [LARGE SCALE GENOMIC DNA]</scope>
    <source>
        <strain evidence="1 2">SPP2</strain>
    </source>
</reference>
<dbReference type="AlphaFoldDB" id="A0A1Y1CRJ2"/>
<proteinExistence type="predicted"/>
<evidence type="ECO:0000313" key="1">
    <source>
        <dbReference type="EMBL" id="BAX82613.1"/>
    </source>
</evidence>
<dbReference type="PROSITE" id="PS51257">
    <property type="entry name" value="PROKAR_LIPOPROTEIN"/>
    <property type="match status" value="1"/>
</dbReference>
<protein>
    <submittedName>
        <fullName evidence="1">Uncharacterized protein</fullName>
    </submittedName>
</protein>
<dbReference type="Proteomes" id="UP000218267">
    <property type="component" value="Chromosome"/>
</dbReference>
<reference evidence="2" key="2">
    <citation type="journal article" date="2020" name="Antonie Van Leeuwenhoek">
        <title>Labilibaculum antarcticum sp. nov., a novel facultative anaerobic, psychrotorelant bacterium isolated from marine sediment of Antarctica.</title>
        <authorList>
            <person name="Watanabe M."/>
            <person name="Kojima H."/>
            <person name="Fukui M."/>
        </authorList>
    </citation>
    <scope>NUCLEOTIDE SEQUENCE [LARGE SCALE GENOMIC DNA]</scope>
    <source>
        <strain evidence="2">SPP2</strain>
    </source>
</reference>
<dbReference type="KEGG" id="mbas:ALGA_4323"/>